<dbReference type="PANTHER" id="PTHR14000:SF6">
    <property type="entry name" value="OS02G0631200 PROTEIN"/>
    <property type="match status" value="1"/>
</dbReference>
<sequence length="348" mass="38726">MASESNTGFRHDGTFGSALNRHAISFQSGAVNSTSEMMPMANYCGVNSTAGMMFSGNSGILNHNQGMGQAGSSSGSLLVDSVPGLKHETGYAVEWSVEEQYRLEEGLAKFADEPSIMRYVKIAATLRDKTVRDVALRCRWMERKRRKQENYNLGKKVKDRKDKMLESSSKSNLSSTTPSDMAPFSLIMHRTDHIEHMPLEALSGTTRQLLEQNSQVLSQISANLSPNFTTFKLQENLDLFFCTRNNIAAILNDMREMPGIMSHMPPLPVSMNEDLAHTILSSTSQVMSHADLTVFSYFSSVFGFNYIEIISRMTSRLSNDVRVIKWDSAEAGAQMLTVNPPGVEYDFI</sequence>
<feature type="compositionally biased region" description="Low complexity" evidence="1">
    <location>
        <begin position="167"/>
        <end position="178"/>
    </location>
</feature>
<dbReference type="OrthoDB" id="19768at2759"/>
<proteinExistence type="predicted"/>
<feature type="non-terminal residue" evidence="2">
    <location>
        <position position="1"/>
    </location>
</feature>
<evidence type="ECO:0000256" key="1">
    <source>
        <dbReference type="SAM" id="MobiDB-lite"/>
    </source>
</evidence>
<dbReference type="AlphaFoldDB" id="A0A6A4KYL6"/>
<dbReference type="Proteomes" id="UP000428333">
    <property type="component" value="Linkage Group LG10"/>
</dbReference>
<comment type="caution">
    <text evidence="2">The sequence shown here is derived from an EMBL/GenBank/DDBJ whole genome shotgun (WGS) entry which is preliminary data.</text>
</comment>
<feature type="non-terminal residue" evidence="2">
    <location>
        <position position="348"/>
    </location>
</feature>
<dbReference type="Gene3D" id="1.10.10.60">
    <property type="entry name" value="Homeodomain-like"/>
    <property type="match status" value="1"/>
</dbReference>
<feature type="region of interest" description="Disordered" evidence="1">
    <location>
        <begin position="151"/>
        <end position="178"/>
    </location>
</feature>
<reference evidence="2 3" key="1">
    <citation type="journal article" date="2019" name="Genome Biol. Evol.">
        <title>The Rhododendron genome and chromosomal organization provide insight into shared whole-genome duplications across the heath family (Ericaceae).</title>
        <authorList>
            <person name="Soza V.L."/>
            <person name="Lindsley D."/>
            <person name="Waalkes A."/>
            <person name="Ramage E."/>
            <person name="Patwardhan R.P."/>
            <person name="Burton J.N."/>
            <person name="Adey A."/>
            <person name="Kumar A."/>
            <person name="Qiu R."/>
            <person name="Shendure J."/>
            <person name="Hall B."/>
        </authorList>
    </citation>
    <scope>NUCLEOTIDE SEQUENCE [LARGE SCALE GENOMIC DNA]</scope>
    <source>
        <strain evidence="2">RSF 1966-606</strain>
    </source>
</reference>
<dbReference type="InterPro" id="IPR022228">
    <property type="entry name" value="DUF3755"/>
</dbReference>
<dbReference type="EMBL" id="QEFC01002753">
    <property type="protein sequence ID" value="KAE9450800.1"/>
    <property type="molecule type" value="Genomic_DNA"/>
</dbReference>
<name>A0A6A4KYL6_9ERIC</name>
<accession>A0A6A4KYL6</accession>
<dbReference type="PANTHER" id="PTHR14000">
    <property type="entry name" value="FINGER CCCH DOMAIN PROTEIN, PUTATIVE (DUF3755)-RELATED"/>
    <property type="match status" value="1"/>
</dbReference>
<protein>
    <recommendedName>
        <fullName evidence="4">Myb-like domain-containing protein</fullName>
    </recommendedName>
</protein>
<gene>
    <name evidence="2" type="ORF">C3L33_17302</name>
</gene>
<organism evidence="2 3">
    <name type="scientific">Rhododendron williamsianum</name>
    <dbReference type="NCBI Taxonomy" id="262921"/>
    <lineage>
        <taxon>Eukaryota</taxon>
        <taxon>Viridiplantae</taxon>
        <taxon>Streptophyta</taxon>
        <taxon>Embryophyta</taxon>
        <taxon>Tracheophyta</taxon>
        <taxon>Spermatophyta</taxon>
        <taxon>Magnoliopsida</taxon>
        <taxon>eudicotyledons</taxon>
        <taxon>Gunneridae</taxon>
        <taxon>Pentapetalae</taxon>
        <taxon>asterids</taxon>
        <taxon>Ericales</taxon>
        <taxon>Ericaceae</taxon>
        <taxon>Ericoideae</taxon>
        <taxon>Rhodoreae</taxon>
        <taxon>Rhododendron</taxon>
    </lineage>
</organism>
<evidence type="ECO:0008006" key="4">
    <source>
        <dbReference type="Google" id="ProtNLM"/>
    </source>
</evidence>
<keyword evidence="3" id="KW-1185">Reference proteome</keyword>
<evidence type="ECO:0000313" key="3">
    <source>
        <dbReference type="Proteomes" id="UP000428333"/>
    </source>
</evidence>
<evidence type="ECO:0000313" key="2">
    <source>
        <dbReference type="EMBL" id="KAE9450800.1"/>
    </source>
</evidence>
<dbReference type="Pfam" id="PF12579">
    <property type="entry name" value="DUF3755"/>
    <property type="match status" value="1"/>
</dbReference>